<keyword evidence="6" id="KW-1185">Reference proteome</keyword>
<evidence type="ECO:0000256" key="1">
    <source>
        <dbReference type="ARBA" id="ARBA00004613"/>
    </source>
</evidence>
<feature type="non-terminal residue" evidence="5">
    <location>
        <position position="152"/>
    </location>
</feature>
<dbReference type="SUPFAM" id="SSF57302">
    <property type="entry name" value="Snake toxin-like"/>
    <property type="match status" value="1"/>
</dbReference>
<organism evidence="5 6">
    <name type="scientific">Engystomops pustulosus</name>
    <name type="common">Tungara frog</name>
    <name type="synonym">Physalaemus pustulosus</name>
    <dbReference type="NCBI Taxonomy" id="76066"/>
    <lineage>
        <taxon>Eukaryota</taxon>
        <taxon>Metazoa</taxon>
        <taxon>Chordata</taxon>
        <taxon>Craniata</taxon>
        <taxon>Vertebrata</taxon>
        <taxon>Euteleostomi</taxon>
        <taxon>Amphibia</taxon>
        <taxon>Batrachia</taxon>
        <taxon>Anura</taxon>
        <taxon>Neobatrachia</taxon>
        <taxon>Hyloidea</taxon>
        <taxon>Leptodactylidae</taxon>
        <taxon>Leiuperinae</taxon>
        <taxon>Engystomops</taxon>
    </lineage>
</organism>
<gene>
    <name evidence="5" type="ORF">GDO81_012572</name>
</gene>
<feature type="domain" description="UPAR/Ly6" evidence="4">
    <location>
        <begin position="18"/>
        <end position="110"/>
    </location>
</feature>
<dbReference type="SMART" id="SM00134">
    <property type="entry name" value="LU"/>
    <property type="match status" value="1"/>
</dbReference>
<evidence type="ECO:0000259" key="4">
    <source>
        <dbReference type="SMART" id="SM00134"/>
    </source>
</evidence>
<feature type="chain" id="PRO_5043462371" description="UPAR/Ly6 domain-containing protein" evidence="3">
    <location>
        <begin position="18"/>
        <end position="152"/>
    </location>
</feature>
<dbReference type="Proteomes" id="UP000824782">
    <property type="component" value="Unassembled WGS sequence"/>
</dbReference>
<comment type="subcellular location">
    <subcellularLocation>
        <location evidence="1">Secreted</location>
    </subcellularLocation>
</comment>
<dbReference type="PANTHER" id="PTHR20914:SF25">
    <property type="entry name" value="PHOSPHOLIPASE A2 INHIBITOR AND LY6_PLAUR DOMAIN-CONTAINING PROTEIN"/>
    <property type="match status" value="1"/>
</dbReference>
<accession>A0AAV7BMY5</accession>
<dbReference type="InterPro" id="IPR050918">
    <property type="entry name" value="CNF-like_PLA2_Inhibitor"/>
</dbReference>
<keyword evidence="2" id="KW-0964">Secreted</keyword>
<dbReference type="GO" id="GO:0005576">
    <property type="term" value="C:extracellular region"/>
    <property type="evidence" value="ECO:0007669"/>
    <property type="project" value="UniProtKB-SubCell"/>
</dbReference>
<keyword evidence="3" id="KW-0732">Signal</keyword>
<dbReference type="Pfam" id="PF00021">
    <property type="entry name" value="UPAR_LY6"/>
    <property type="match status" value="2"/>
</dbReference>
<proteinExistence type="predicted"/>
<protein>
    <recommendedName>
        <fullName evidence="4">UPAR/Ly6 domain-containing protein</fullName>
    </recommendedName>
</protein>
<name>A0AAV7BMY5_ENGPU</name>
<dbReference type="InterPro" id="IPR016054">
    <property type="entry name" value="LY6_UPA_recep-like"/>
</dbReference>
<evidence type="ECO:0000313" key="6">
    <source>
        <dbReference type="Proteomes" id="UP000824782"/>
    </source>
</evidence>
<comment type="caution">
    <text evidence="5">The sequence shown here is derived from an EMBL/GenBank/DDBJ whole genome shotgun (WGS) entry which is preliminary data.</text>
</comment>
<dbReference type="EMBL" id="WNYA01000005">
    <property type="protein sequence ID" value="KAG8573825.1"/>
    <property type="molecule type" value="Genomic_DNA"/>
</dbReference>
<evidence type="ECO:0000256" key="2">
    <source>
        <dbReference type="ARBA" id="ARBA00022525"/>
    </source>
</evidence>
<dbReference type="Gene3D" id="2.10.60.10">
    <property type="entry name" value="CD59"/>
    <property type="match status" value="1"/>
</dbReference>
<evidence type="ECO:0000313" key="5">
    <source>
        <dbReference type="EMBL" id="KAG8573825.1"/>
    </source>
</evidence>
<sequence length="152" mass="16207">MVLILIILSTLVTTTFSLSCLKCYGEGNKRCQGPVVECPPDFKACVTTIGSDTVGGNEKTWISRNCGRMNMCSSSGSLTTDFGVKKISSSCCYTSNCSLPTPKFPEGNIDKNGVSCRGCDSERGSSCLSNPKTIQCAGEENICVLMTNITKE</sequence>
<dbReference type="PANTHER" id="PTHR20914">
    <property type="entry name" value="LY6/PLAUR DOMAIN-CONTAINING PROTEIN 8"/>
    <property type="match status" value="1"/>
</dbReference>
<dbReference type="AlphaFoldDB" id="A0AAV7BMY5"/>
<dbReference type="InterPro" id="IPR045860">
    <property type="entry name" value="Snake_toxin-like_sf"/>
</dbReference>
<reference evidence="5" key="1">
    <citation type="thesis" date="2020" institute="ProQuest LLC" country="789 East Eisenhower Parkway, Ann Arbor, MI, USA">
        <title>Comparative Genomics and Chromosome Evolution.</title>
        <authorList>
            <person name="Mudd A.B."/>
        </authorList>
    </citation>
    <scope>NUCLEOTIDE SEQUENCE</scope>
    <source>
        <strain evidence="5">237g6f4</strain>
        <tissue evidence="5">Blood</tissue>
    </source>
</reference>
<evidence type="ECO:0000256" key="3">
    <source>
        <dbReference type="SAM" id="SignalP"/>
    </source>
</evidence>
<feature type="signal peptide" evidence="3">
    <location>
        <begin position="1"/>
        <end position="17"/>
    </location>
</feature>